<dbReference type="SMART" id="SM00184">
    <property type="entry name" value="RING"/>
    <property type="match status" value="1"/>
</dbReference>
<sequence>MKAGGVRTNTWFLPTSACLSAVSVLAHRRDRSQQSIAIERGGILDPQTTPGNPSHWAQVTTGVCLRAHVGVVDCCHTHVLAPCRQQDDHRIWQSALLTSELKSAVDPLFKRRARWALPLAEKEVQDAFRKATKGTDGEAESEDSGKCRKPIEGEDCAVCFEAMRMSEEAAGQLVCCGFCGNNFHSDCIRRWQLASSGKAAQQPCPLCRQPWQPAMHVPPGGRILTSRLRPCAGSAYLNLSLPSTHR</sequence>
<keyword evidence="1" id="KW-0862">Zinc</keyword>
<evidence type="ECO:0000313" key="4">
    <source>
        <dbReference type="Proteomes" id="UP000604046"/>
    </source>
</evidence>
<organism evidence="3 4">
    <name type="scientific">Symbiodinium natans</name>
    <dbReference type="NCBI Taxonomy" id="878477"/>
    <lineage>
        <taxon>Eukaryota</taxon>
        <taxon>Sar</taxon>
        <taxon>Alveolata</taxon>
        <taxon>Dinophyceae</taxon>
        <taxon>Suessiales</taxon>
        <taxon>Symbiodiniaceae</taxon>
        <taxon>Symbiodinium</taxon>
    </lineage>
</organism>
<keyword evidence="1" id="KW-0863">Zinc-finger</keyword>
<comment type="caution">
    <text evidence="3">The sequence shown here is derived from an EMBL/GenBank/DDBJ whole genome shotgun (WGS) entry which is preliminary data.</text>
</comment>
<dbReference type="InterPro" id="IPR001841">
    <property type="entry name" value="Znf_RING"/>
</dbReference>
<dbReference type="InterPro" id="IPR039903">
    <property type="entry name" value="Zswim2"/>
</dbReference>
<dbReference type="Gene3D" id="3.30.40.10">
    <property type="entry name" value="Zinc/RING finger domain, C3HC4 (zinc finger)"/>
    <property type="match status" value="1"/>
</dbReference>
<dbReference type="Pfam" id="PF13639">
    <property type="entry name" value="zf-RING_2"/>
    <property type="match status" value="1"/>
</dbReference>
<reference evidence="3" key="1">
    <citation type="submission" date="2021-02" db="EMBL/GenBank/DDBJ databases">
        <authorList>
            <person name="Dougan E. K."/>
            <person name="Rhodes N."/>
            <person name="Thang M."/>
            <person name="Chan C."/>
        </authorList>
    </citation>
    <scope>NUCLEOTIDE SEQUENCE</scope>
</reference>
<dbReference type="Proteomes" id="UP000604046">
    <property type="component" value="Unassembled WGS sequence"/>
</dbReference>
<feature type="domain" description="RING-type" evidence="2">
    <location>
        <begin position="156"/>
        <end position="208"/>
    </location>
</feature>
<evidence type="ECO:0000259" key="2">
    <source>
        <dbReference type="PROSITE" id="PS50089"/>
    </source>
</evidence>
<dbReference type="PANTHER" id="PTHR21540:SF0">
    <property type="entry name" value="PHD FAMILY PROTEIN"/>
    <property type="match status" value="1"/>
</dbReference>
<evidence type="ECO:0000256" key="1">
    <source>
        <dbReference type="PROSITE-ProRule" id="PRU00175"/>
    </source>
</evidence>
<gene>
    <name evidence="3" type="ORF">SNAT2548_LOCUS32897</name>
</gene>
<dbReference type="GO" id="GO:0008270">
    <property type="term" value="F:zinc ion binding"/>
    <property type="evidence" value="ECO:0007669"/>
    <property type="project" value="UniProtKB-KW"/>
</dbReference>
<dbReference type="PROSITE" id="PS50089">
    <property type="entry name" value="ZF_RING_2"/>
    <property type="match status" value="1"/>
</dbReference>
<dbReference type="OrthoDB" id="2122982at2759"/>
<protein>
    <recommendedName>
        <fullName evidence="2">RING-type domain-containing protein</fullName>
    </recommendedName>
</protein>
<dbReference type="GO" id="GO:0061630">
    <property type="term" value="F:ubiquitin protein ligase activity"/>
    <property type="evidence" value="ECO:0007669"/>
    <property type="project" value="InterPro"/>
</dbReference>
<keyword evidence="1" id="KW-0479">Metal-binding</keyword>
<keyword evidence="4" id="KW-1185">Reference proteome</keyword>
<dbReference type="InterPro" id="IPR013083">
    <property type="entry name" value="Znf_RING/FYVE/PHD"/>
</dbReference>
<dbReference type="AlphaFoldDB" id="A0A812USN1"/>
<proteinExistence type="predicted"/>
<dbReference type="PANTHER" id="PTHR21540">
    <property type="entry name" value="RING FINGER AND SWIM DOMAIN-CONTAINING PROTEIN 2"/>
    <property type="match status" value="1"/>
</dbReference>
<dbReference type="EMBL" id="CAJNDS010002732">
    <property type="protein sequence ID" value="CAE7576687.1"/>
    <property type="molecule type" value="Genomic_DNA"/>
</dbReference>
<dbReference type="SUPFAM" id="SSF57850">
    <property type="entry name" value="RING/U-box"/>
    <property type="match status" value="1"/>
</dbReference>
<accession>A0A812USN1</accession>
<evidence type="ECO:0000313" key="3">
    <source>
        <dbReference type="EMBL" id="CAE7576687.1"/>
    </source>
</evidence>
<name>A0A812USN1_9DINO</name>